<sequence>MPGPMNDAEKATPMAPEAAVSQSPNTLNKTATAASDMFDSMPTWRKYIIVFATSWTTLAACFSSTSLLSASTEIAADLHTTPEVVSLSTAGMLFAIGLSSFVWSPIAAIVGRKLAYNACVAVLFSFTIGAAVAPNMPVFVTMRVLSGLQGCYFHVAGQTIIAEYFPPVQRGTANGFFLAGTVLGPPLGPLVAGIMMTYSTWRSVLWLQVAMIGLAFVLALFFVPASRVDVPVLTLNLRGRTAMAQFNPLPVFKQMTYPNIIMTHLSCGFLSWSQYSILSAPRHILVTRFGLTSPLSSGLFYLAPATGFLLGTIVGGRYSDMTVRRYIKIRGERLPQDRLNAGMISFFLVIPTASLTYGWGLQYGPTSRAALALPIVTSFFTAAGLLAAFASLNTYCAEAFPKKRREVIAGKYLIQYTFSACASAGVVPLMEAIGIGPTATISTVLILAAGGLTFLTARYANLMVERVDAKDDRPRAAWNWLKMISTEAVFPVATVGPRR</sequence>
<feature type="transmembrane region" description="Helical" evidence="6">
    <location>
        <begin position="298"/>
        <end position="318"/>
    </location>
</feature>
<evidence type="ECO:0000313" key="9">
    <source>
        <dbReference type="Proteomes" id="UP001578633"/>
    </source>
</evidence>
<name>A0ABR3UDP3_9PLEO</name>
<evidence type="ECO:0000259" key="7">
    <source>
        <dbReference type="PROSITE" id="PS50850"/>
    </source>
</evidence>
<dbReference type="PANTHER" id="PTHR23502:SF152">
    <property type="entry name" value="MAJOR FACILITATOR SUPERFAMILY (MFS) PROFILE DOMAIN-CONTAINING PROTEIN-RELATED"/>
    <property type="match status" value="1"/>
</dbReference>
<evidence type="ECO:0000256" key="5">
    <source>
        <dbReference type="SAM" id="MobiDB-lite"/>
    </source>
</evidence>
<keyword evidence="4 6" id="KW-0472">Membrane</keyword>
<dbReference type="InterPro" id="IPR011701">
    <property type="entry name" value="MFS"/>
</dbReference>
<dbReference type="Pfam" id="PF07690">
    <property type="entry name" value="MFS_1"/>
    <property type="match status" value="1"/>
</dbReference>
<dbReference type="PANTHER" id="PTHR23502">
    <property type="entry name" value="MAJOR FACILITATOR SUPERFAMILY"/>
    <property type="match status" value="1"/>
</dbReference>
<feature type="transmembrane region" description="Helical" evidence="6">
    <location>
        <begin position="441"/>
        <end position="460"/>
    </location>
</feature>
<keyword evidence="9" id="KW-1185">Reference proteome</keyword>
<dbReference type="Gene3D" id="1.20.1250.20">
    <property type="entry name" value="MFS general substrate transporter like domains"/>
    <property type="match status" value="1"/>
</dbReference>
<dbReference type="RefSeq" id="XP_069305205.1">
    <property type="nucleotide sequence ID" value="XM_069453242.1"/>
</dbReference>
<dbReference type="GeneID" id="96086759"/>
<accession>A0ABR3UDP3</accession>
<protein>
    <recommendedName>
        <fullName evidence="7">Major facilitator superfamily (MFS) profile domain-containing protein</fullName>
    </recommendedName>
</protein>
<proteinExistence type="predicted"/>
<feature type="transmembrane region" description="Helical" evidence="6">
    <location>
        <begin position="371"/>
        <end position="392"/>
    </location>
</feature>
<feature type="transmembrane region" description="Helical" evidence="6">
    <location>
        <begin position="47"/>
        <end position="72"/>
    </location>
</feature>
<feature type="transmembrane region" description="Helical" evidence="6">
    <location>
        <begin position="413"/>
        <end position="435"/>
    </location>
</feature>
<feature type="region of interest" description="Disordered" evidence="5">
    <location>
        <begin position="1"/>
        <end position="26"/>
    </location>
</feature>
<dbReference type="InterPro" id="IPR020846">
    <property type="entry name" value="MFS_dom"/>
</dbReference>
<gene>
    <name evidence="8" type="ORF">ACET3X_006437</name>
</gene>
<dbReference type="Proteomes" id="UP001578633">
    <property type="component" value="Chromosome 6"/>
</dbReference>
<reference evidence="8 9" key="1">
    <citation type="submission" date="2024-09" db="EMBL/GenBank/DDBJ databases">
        <title>T2T genomes of carrot and Alternaria dauci and their utility for understanding host-pathogen interaction during carrot leaf blight disease.</title>
        <authorList>
            <person name="Liu W."/>
            <person name="Xu S."/>
            <person name="Ou C."/>
            <person name="Liu X."/>
            <person name="Zhuang F."/>
            <person name="Deng X.W."/>
        </authorList>
    </citation>
    <scope>NUCLEOTIDE SEQUENCE [LARGE SCALE GENOMIC DNA]</scope>
    <source>
        <strain evidence="8 9">A2016</strain>
    </source>
</reference>
<dbReference type="EMBL" id="JBHGVX010000006">
    <property type="protein sequence ID" value="KAL1794621.1"/>
    <property type="molecule type" value="Genomic_DNA"/>
</dbReference>
<feature type="transmembrane region" description="Helical" evidence="6">
    <location>
        <begin position="339"/>
        <end position="359"/>
    </location>
</feature>
<evidence type="ECO:0000256" key="3">
    <source>
        <dbReference type="ARBA" id="ARBA00022989"/>
    </source>
</evidence>
<feature type="domain" description="Major facilitator superfamily (MFS) profile" evidence="7">
    <location>
        <begin position="49"/>
        <end position="468"/>
    </location>
</feature>
<evidence type="ECO:0000256" key="4">
    <source>
        <dbReference type="ARBA" id="ARBA00023136"/>
    </source>
</evidence>
<feature type="transmembrane region" description="Helical" evidence="6">
    <location>
        <begin position="84"/>
        <end position="102"/>
    </location>
</feature>
<dbReference type="SUPFAM" id="SSF103473">
    <property type="entry name" value="MFS general substrate transporter"/>
    <property type="match status" value="1"/>
</dbReference>
<feature type="transmembrane region" description="Helical" evidence="6">
    <location>
        <begin position="114"/>
        <end position="133"/>
    </location>
</feature>
<comment type="caution">
    <text evidence="8">The sequence shown here is derived from an EMBL/GenBank/DDBJ whole genome shotgun (WGS) entry which is preliminary data.</text>
</comment>
<evidence type="ECO:0000256" key="6">
    <source>
        <dbReference type="SAM" id="Phobius"/>
    </source>
</evidence>
<dbReference type="InterPro" id="IPR036259">
    <property type="entry name" value="MFS_trans_sf"/>
</dbReference>
<evidence type="ECO:0000256" key="1">
    <source>
        <dbReference type="ARBA" id="ARBA00004141"/>
    </source>
</evidence>
<evidence type="ECO:0000256" key="2">
    <source>
        <dbReference type="ARBA" id="ARBA00022692"/>
    </source>
</evidence>
<keyword evidence="3 6" id="KW-1133">Transmembrane helix</keyword>
<organism evidence="8 9">
    <name type="scientific">Alternaria dauci</name>
    <dbReference type="NCBI Taxonomy" id="48095"/>
    <lineage>
        <taxon>Eukaryota</taxon>
        <taxon>Fungi</taxon>
        <taxon>Dikarya</taxon>
        <taxon>Ascomycota</taxon>
        <taxon>Pezizomycotina</taxon>
        <taxon>Dothideomycetes</taxon>
        <taxon>Pleosporomycetidae</taxon>
        <taxon>Pleosporales</taxon>
        <taxon>Pleosporineae</taxon>
        <taxon>Pleosporaceae</taxon>
        <taxon>Alternaria</taxon>
        <taxon>Alternaria sect. Porri</taxon>
    </lineage>
</organism>
<dbReference type="PROSITE" id="PS50850">
    <property type="entry name" value="MFS"/>
    <property type="match status" value="1"/>
</dbReference>
<keyword evidence="2 6" id="KW-0812">Transmembrane</keyword>
<feature type="transmembrane region" description="Helical" evidence="6">
    <location>
        <begin position="205"/>
        <end position="225"/>
    </location>
</feature>
<evidence type="ECO:0000313" key="8">
    <source>
        <dbReference type="EMBL" id="KAL1794621.1"/>
    </source>
</evidence>
<comment type="subcellular location">
    <subcellularLocation>
        <location evidence="1">Membrane</location>
        <topology evidence="1">Multi-pass membrane protein</topology>
    </subcellularLocation>
</comment>
<feature type="transmembrane region" description="Helical" evidence="6">
    <location>
        <begin position="176"/>
        <end position="198"/>
    </location>
</feature>